<feature type="region of interest" description="Disordered" evidence="1">
    <location>
        <begin position="229"/>
        <end position="260"/>
    </location>
</feature>
<comment type="caution">
    <text evidence="3">The sequence shown here is derived from an EMBL/GenBank/DDBJ whole genome shotgun (WGS) entry which is preliminary data.</text>
</comment>
<dbReference type="Pfam" id="PF13472">
    <property type="entry name" value="Lipase_GDSL_2"/>
    <property type="match status" value="1"/>
</dbReference>
<proteinExistence type="predicted"/>
<sequence length="260" mass="27780">MTSYTRIRWLLLGDSITQQSFSPTHAGWGAALADYYARTGDVTNRGYSGYNSRWLLENLPAVTESQFPSARCFSSGSYFVTLFLGANDSSDDTGASLALSPPQSGQGVPLDEYQRNLHAIVSGLKERIDAACPSPPSSYNIILITPPTVDGSKWPTRSPERAAQYAAGARAVAAEAGVHLVDLWEADADAAAMDAAADFHDGLHFAASGNAKLFAKLRGLVRNKFPGLAPDDDENGQPKVPMHLPYWGVLGAQPPPEGNN</sequence>
<dbReference type="SUPFAM" id="SSF52266">
    <property type="entry name" value="SGNH hydrolase"/>
    <property type="match status" value="1"/>
</dbReference>
<feature type="domain" description="SGNH hydrolase-type esterase" evidence="2">
    <location>
        <begin position="11"/>
        <end position="211"/>
    </location>
</feature>
<dbReference type="InterPro" id="IPR045136">
    <property type="entry name" value="Iah1-like"/>
</dbReference>
<keyword evidence="4" id="KW-1185">Reference proteome</keyword>
<name>A0ABQ6MYT4_9STRA</name>
<dbReference type="InterPro" id="IPR013830">
    <property type="entry name" value="SGNH_hydro"/>
</dbReference>
<evidence type="ECO:0000313" key="4">
    <source>
        <dbReference type="Proteomes" id="UP001165060"/>
    </source>
</evidence>
<reference evidence="3 4" key="1">
    <citation type="journal article" date="2023" name="Commun. Biol.">
        <title>Genome analysis of Parmales, the sister group of diatoms, reveals the evolutionary specialization of diatoms from phago-mixotrophs to photoautotrophs.</title>
        <authorList>
            <person name="Ban H."/>
            <person name="Sato S."/>
            <person name="Yoshikawa S."/>
            <person name="Yamada K."/>
            <person name="Nakamura Y."/>
            <person name="Ichinomiya M."/>
            <person name="Sato N."/>
            <person name="Blanc-Mathieu R."/>
            <person name="Endo H."/>
            <person name="Kuwata A."/>
            <person name="Ogata H."/>
        </authorList>
    </citation>
    <scope>NUCLEOTIDE SEQUENCE [LARGE SCALE GENOMIC DNA]</scope>
</reference>
<evidence type="ECO:0000256" key="1">
    <source>
        <dbReference type="SAM" id="MobiDB-lite"/>
    </source>
</evidence>
<gene>
    <name evidence="3" type="ORF">TeGR_g2347</name>
</gene>
<accession>A0ABQ6MYT4</accession>
<organism evidence="3 4">
    <name type="scientific">Tetraparma gracilis</name>
    <dbReference type="NCBI Taxonomy" id="2962635"/>
    <lineage>
        <taxon>Eukaryota</taxon>
        <taxon>Sar</taxon>
        <taxon>Stramenopiles</taxon>
        <taxon>Ochrophyta</taxon>
        <taxon>Bolidophyceae</taxon>
        <taxon>Parmales</taxon>
        <taxon>Triparmaceae</taxon>
        <taxon>Tetraparma</taxon>
    </lineage>
</organism>
<dbReference type="PANTHER" id="PTHR14209:SF19">
    <property type="entry name" value="ISOAMYL ACETATE-HYDROLYZING ESTERASE 1 HOMOLOG"/>
    <property type="match status" value="1"/>
</dbReference>
<dbReference type="InterPro" id="IPR036514">
    <property type="entry name" value="SGNH_hydro_sf"/>
</dbReference>
<dbReference type="Proteomes" id="UP001165060">
    <property type="component" value="Unassembled WGS sequence"/>
</dbReference>
<protein>
    <recommendedName>
        <fullName evidence="2">SGNH hydrolase-type esterase domain-containing protein</fullName>
    </recommendedName>
</protein>
<dbReference type="EMBL" id="BRYB01001870">
    <property type="protein sequence ID" value="GMI35351.1"/>
    <property type="molecule type" value="Genomic_DNA"/>
</dbReference>
<evidence type="ECO:0000259" key="2">
    <source>
        <dbReference type="Pfam" id="PF13472"/>
    </source>
</evidence>
<dbReference type="Gene3D" id="3.40.50.1110">
    <property type="entry name" value="SGNH hydrolase"/>
    <property type="match status" value="1"/>
</dbReference>
<evidence type="ECO:0000313" key="3">
    <source>
        <dbReference type="EMBL" id="GMI35351.1"/>
    </source>
</evidence>
<dbReference type="PANTHER" id="PTHR14209">
    <property type="entry name" value="ISOAMYL ACETATE-HYDROLYZING ESTERASE 1"/>
    <property type="match status" value="1"/>
</dbReference>